<proteinExistence type="predicted"/>
<keyword evidence="1" id="KW-0472">Membrane</keyword>
<keyword evidence="1" id="KW-1133">Transmembrane helix</keyword>
<evidence type="ECO:0000313" key="3">
    <source>
        <dbReference type="Proteomes" id="UP000598174"/>
    </source>
</evidence>
<dbReference type="Proteomes" id="UP000598174">
    <property type="component" value="Unassembled WGS sequence"/>
</dbReference>
<name>A0A919JF24_9ACTN</name>
<dbReference type="AlphaFoldDB" id="A0A919JF24"/>
<evidence type="ECO:0000313" key="2">
    <source>
        <dbReference type="EMBL" id="GIE16011.1"/>
    </source>
</evidence>
<protein>
    <submittedName>
        <fullName evidence="2">Uncharacterized protein</fullName>
    </submittedName>
</protein>
<organism evidence="2 3">
    <name type="scientific">Paractinoplanes ferrugineus</name>
    <dbReference type="NCBI Taxonomy" id="113564"/>
    <lineage>
        <taxon>Bacteria</taxon>
        <taxon>Bacillati</taxon>
        <taxon>Actinomycetota</taxon>
        <taxon>Actinomycetes</taxon>
        <taxon>Micromonosporales</taxon>
        <taxon>Micromonosporaceae</taxon>
        <taxon>Paractinoplanes</taxon>
    </lineage>
</organism>
<reference evidence="2" key="1">
    <citation type="submission" date="2021-01" db="EMBL/GenBank/DDBJ databases">
        <title>Whole genome shotgun sequence of Actinoplanes ferrugineus NBRC 15555.</title>
        <authorList>
            <person name="Komaki H."/>
            <person name="Tamura T."/>
        </authorList>
    </citation>
    <scope>NUCLEOTIDE SEQUENCE</scope>
    <source>
        <strain evidence="2">NBRC 15555</strain>
    </source>
</reference>
<evidence type="ECO:0000256" key="1">
    <source>
        <dbReference type="SAM" id="Phobius"/>
    </source>
</evidence>
<feature type="transmembrane region" description="Helical" evidence="1">
    <location>
        <begin position="61"/>
        <end position="83"/>
    </location>
</feature>
<gene>
    <name evidence="2" type="ORF">Afe05nite_78510</name>
</gene>
<keyword evidence="1" id="KW-0812">Transmembrane</keyword>
<sequence>MVPCAVAFHVLVTAVPEGRVSPVVQPLSGVEPAVTRTVATKPPFHWLSVTEALHPAPVGGVVGGVVGVVVGGVVGVVVGGVVGEPLPGVMVIR</sequence>
<dbReference type="EMBL" id="BOMM01000076">
    <property type="protein sequence ID" value="GIE16011.1"/>
    <property type="molecule type" value="Genomic_DNA"/>
</dbReference>
<comment type="caution">
    <text evidence="2">The sequence shown here is derived from an EMBL/GenBank/DDBJ whole genome shotgun (WGS) entry which is preliminary data.</text>
</comment>
<keyword evidence="3" id="KW-1185">Reference proteome</keyword>
<accession>A0A919JF24</accession>